<dbReference type="Gene3D" id="1.10.101.10">
    <property type="entry name" value="PGBD-like superfamily/PGBD"/>
    <property type="match status" value="2"/>
</dbReference>
<dbReference type="InterPro" id="IPR036365">
    <property type="entry name" value="PGBD-like_sf"/>
</dbReference>
<dbReference type="SUPFAM" id="SSF47090">
    <property type="entry name" value="PGBD-like"/>
    <property type="match status" value="2"/>
</dbReference>
<dbReference type="InterPro" id="IPR036366">
    <property type="entry name" value="PGBDSf"/>
</dbReference>
<organism evidence="2 3">
    <name type="scientific">Virgisporangium aliadipatigenens</name>
    <dbReference type="NCBI Taxonomy" id="741659"/>
    <lineage>
        <taxon>Bacteria</taxon>
        <taxon>Bacillati</taxon>
        <taxon>Actinomycetota</taxon>
        <taxon>Actinomycetes</taxon>
        <taxon>Micromonosporales</taxon>
        <taxon>Micromonosporaceae</taxon>
        <taxon>Virgisporangium</taxon>
    </lineage>
</organism>
<dbReference type="EMBL" id="BOPF01000018">
    <property type="protein sequence ID" value="GIJ47908.1"/>
    <property type="molecule type" value="Genomic_DNA"/>
</dbReference>
<sequence>MANENLPTVSRGDTGEPVCHAQRALRRNCGVVLDVDGDFGPATEQATKDFQKSVSLPVTGIVDDPTWKALPDGSAMPVLRAGSVGDDVRGLQRALTAGAVGLWETTPQGVDGEFGPNTEASVRAFQAWAGIDVDGVVGVDTWGVPVTLEAVTGLQHVVHVPPDC</sequence>
<reference evidence="2" key="1">
    <citation type="submission" date="2021-01" db="EMBL/GenBank/DDBJ databases">
        <title>Whole genome shotgun sequence of Virgisporangium aliadipatigenens NBRC 105644.</title>
        <authorList>
            <person name="Komaki H."/>
            <person name="Tamura T."/>
        </authorList>
    </citation>
    <scope>NUCLEOTIDE SEQUENCE</scope>
    <source>
        <strain evidence="2">NBRC 105644</strain>
    </source>
</reference>
<evidence type="ECO:0000313" key="3">
    <source>
        <dbReference type="Proteomes" id="UP000619260"/>
    </source>
</evidence>
<dbReference type="AlphaFoldDB" id="A0A8J4DSI3"/>
<gene>
    <name evidence="2" type="ORF">Val02_47940</name>
</gene>
<proteinExistence type="predicted"/>
<name>A0A8J4DSI3_9ACTN</name>
<keyword evidence="3" id="KW-1185">Reference proteome</keyword>
<feature type="domain" description="Peptidoglycan binding-like" evidence="1">
    <location>
        <begin position="85"/>
        <end position="143"/>
    </location>
</feature>
<dbReference type="InterPro" id="IPR002477">
    <property type="entry name" value="Peptidoglycan-bd-like"/>
</dbReference>
<dbReference type="Pfam" id="PF01471">
    <property type="entry name" value="PG_binding_1"/>
    <property type="match status" value="2"/>
</dbReference>
<dbReference type="Proteomes" id="UP000619260">
    <property type="component" value="Unassembled WGS sequence"/>
</dbReference>
<evidence type="ECO:0000313" key="2">
    <source>
        <dbReference type="EMBL" id="GIJ47908.1"/>
    </source>
</evidence>
<dbReference type="RefSeq" id="WP_203901410.1">
    <property type="nucleotide sequence ID" value="NZ_BOPF01000018.1"/>
</dbReference>
<accession>A0A8J4DSI3</accession>
<feature type="domain" description="Peptidoglycan binding-like" evidence="1">
    <location>
        <begin position="14"/>
        <end position="70"/>
    </location>
</feature>
<evidence type="ECO:0000259" key="1">
    <source>
        <dbReference type="Pfam" id="PF01471"/>
    </source>
</evidence>
<comment type="caution">
    <text evidence="2">The sequence shown here is derived from an EMBL/GenBank/DDBJ whole genome shotgun (WGS) entry which is preliminary data.</text>
</comment>
<protein>
    <recommendedName>
        <fullName evidence="1">Peptidoglycan binding-like domain-containing protein</fullName>
    </recommendedName>
</protein>